<keyword evidence="2" id="KW-1185">Reference proteome</keyword>
<evidence type="ECO:0000313" key="2">
    <source>
        <dbReference type="Proteomes" id="UP000245468"/>
    </source>
</evidence>
<gene>
    <name evidence="1" type="ORF">HME7025_00010</name>
</gene>
<evidence type="ECO:0000313" key="1">
    <source>
        <dbReference type="EMBL" id="AWL07896.1"/>
    </source>
</evidence>
<sequence length="204" mass="23733">MNKYSQIFNTKLDRFSTFLLILLSLNLKGQSVHNRKWEYTKVVYTSSTKNSTIITNSLPKGGGIVYQKGKEYNYFIFWANIRNESPSPLELQIKFPTLNFFNSDKSHFLVAFTKAKMSFDKVQDFDYGLIDLPSLLNNESNQLKDLKNRILPKNEYLFYVPVFIHKTKWPVRAEFILKDKKLFYKVTAGTDTVIVPCGGIKFLN</sequence>
<reference evidence="2" key="1">
    <citation type="submission" date="2018-05" db="EMBL/GenBank/DDBJ databases">
        <title>Pseudarcicella sp. HME7025 Genome sequencing and assembly.</title>
        <authorList>
            <person name="Kim H."/>
            <person name="Kang H."/>
            <person name="Joh K."/>
        </authorList>
    </citation>
    <scope>NUCLEOTIDE SEQUENCE [LARGE SCALE GENOMIC DNA]</scope>
    <source>
        <strain evidence="2">HME7025</strain>
    </source>
</reference>
<name>A0A2S2DR84_9BACT</name>
<dbReference type="KEGG" id="psez:HME7025_00010"/>
<dbReference type="Proteomes" id="UP000245468">
    <property type="component" value="Chromosome"/>
</dbReference>
<accession>A0A2S2DR84</accession>
<dbReference type="AlphaFoldDB" id="A0A2S2DR84"/>
<dbReference type="RefSeq" id="WP_154401903.1">
    <property type="nucleotide sequence ID" value="NZ_CP029346.1"/>
</dbReference>
<proteinExistence type="predicted"/>
<dbReference type="EMBL" id="CP029346">
    <property type="protein sequence ID" value="AWL07896.1"/>
    <property type="molecule type" value="Genomic_DNA"/>
</dbReference>
<dbReference type="OrthoDB" id="1179861at2"/>
<organism evidence="1 2">
    <name type="scientific">Aquirufa nivalisilvae</name>
    <dbReference type="NCBI Taxonomy" id="2516557"/>
    <lineage>
        <taxon>Bacteria</taxon>
        <taxon>Pseudomonadati</taxon>
        <taxon>Bacteroidota</taxon>
        <taxon>Cytophagia</taxon>
        <taxon>Cytophagales</taxon>
        <taxon>Flectobacillaceae</taxon>
        <taxon>Aquirufa</taxon>
    </lineage>
</organism>
<protein>
    <submittedName>
        <fullName evidence="1">Uncharacterized protein</fullName>
    </submittedName>
</protein>